<dbReference type="InterPro" id="IPR011990">
    <property type="entry name" value="TPR-like_helical_dom_sf"/>
</dbReference>
<dbReference type="InterPro" id="IPR053137">
    <property type="entry name" value="NLR-like"/>
</dbReference>
<dbReference type="PRINTS" id="PR00381">
    <property type="entry name" value="KINESINLIGHT"/>
</dbReference>
<evidence type="ECO:0000256" key="1">
    <source>
        <dbReference type="SAM" id="MobiDB-lite"/>
    </source>
</evidence>
<dbReference type="InterPro" id="IPR019734">
    <property type="entry name" value="TPR_rpt"/>
</dbReference>
<dbReference type="Gene3D" id="3.40.50.300">
    <property type="entry name" value="P-loop containing nucleotide triphosphate hydrolases"/>
    <property type="match status" value="1"/>
</dbReference>
<protein>
    <submittedName>
        <fullName evidence="3">FabD/lysophospholipase-like protein</fullName>
    </submittedName>
</protein>
<reference evidence="3 4" key="1">
    <citation type="journal article" date="2024" name="J Genomics">
        <title>Draft genome sequencing and assembly of Favolaschia claudopus CIRM-BRFM 2984 isolated from oak limbs.</title>
        <authorList>
            <person name="Navarro D."/>
            <person name="Drula E."/>
            <person name="Chaduli D."/>
            <person name="Cazenave R."/>
            <person name="Ahrendt S."/>
            <person name="Wang J."/>
            <person name="Lipzen A."/>
            <person name="Daum C."/>
            <person name="Barry K."/>
            <person name="Grigoriev I.V."/>
            <person name="Favel A."/>
            <person name="Rosso M.N."/>
            <person name="Martin F."/>
        </authorList>
    </citation>
    <scope>NUCLEOTIDE SEQUENCE [LARGE SCALE GENOMIC DNA]</scope>
    <source>
        <strain evidence="3 4">CIRM-BRFM 2984</strain>
    </source>
</reference>
<comment type="caution">
    <text evidence="3">The sequence shown here is derived from an EMBL/GenBank/DDBJ whole genome shotgun (WGS) entry which is preliminary data.</text>
</comment>
<dbReference type="PANTHER" id="PTHR46082:SF6">
    <property type="entry name" value="AAA+ ATPASE DOMAIN-CONTAINING PROTEIN-RELATED"/>
    <property type="match status" value="1"/>
</dbReference>
<dbReference type="GO" id="GO:0043531">
    <property type="term" value="F:ADP binding"/>
    <property type="evidence" value="ECO:0007669"/>
    <property type="project" value="InterPro"/>
</dbReference>
<organism evidence="3 4">
    <name type="scientific">Favolaschia claudopus</name>
    <dbReference type="NCBI Taxonomy" id="2862362"/>
    <lineage>
        <taxon>Eukaryota</taxon>
        <taxon>Fungi</taxon>
        <taxon>Dikarya</taxon>
        <taxon>Basidiomycota</taxon>
        <taxon>Agaricomycotina</taxon>
        <taxon>Agaricomycetes</taxon>
        <taxon>Agaricomycetidae</taxon>
        <taxon>Agaricales</taxon>
        <taxon>Marasmiineae</taxon>
        <taxon>Mycenaceae</taxon>
        <taxon>Favolaschia</taxon>
    </lineage>
</organism>
<dbReference type="InterPro" id="IPR002182">
    <property type="entry name" value="NB-ARC"/>
</dbReference>
<name>A0AAW0A9B9_9AGAR</name>
<evidence type="ECO:0000313" key="3">
    <source>
        <dbReference type="EMBL" id="KAK7002482.1"/>
    </source>
</evidence>
<dbReference type="SUPFAM" id="SSF48452">
    <property type="entry name" value="TPR-like"/>
    <property type="match status" value="3"/>
</dbReference>
<dbReference type="Pfam" id="PF13424">
    <property type="entry name" value="TPR_12"/>
    <property type="match status" value="3"/>
</dbReference>
<feature type="region of interest" description="Disordered" evidence="1">
    <location>
        <begin position="816"/>
        <end position="849"/>
    </location>
</feature>
<dbReference type="PANTHER" id="PTHR46082">
    <property type="entry name" value="ATP/GTP-BINDING PROTEIN-RELATED"/>
    <property type="match status" value="1"/>
</dbReference>
<feature type="region of interest" description="Disordered" evidence="1">
    <location>
        <begin position="20"/>
        <end position="46"/>
    </location>
</feature>
<dbReference type="SUPFAM" id="SSF52540">
    <property type="entry name" value="P-loop containing nucleoside triphosphate hydrolases"/>
    <property type="match status" value="1"/>
</dbReference>
<dbReference type="Proteomes" id="UP001362999">
    <property type="component" value="Unassembled WGS sequence"/>
</dbReference>
<dbReference type="Pfam" id="PF13374">
    <property type="entry name" value="TPR_10"/>
    <property type="match status" value="1"/>
</dbReference>
<evidence type="ECO:0000313" key="4">
    <source>
        <dbReference type="Proteomes" id="UP001362999"/>
    </source>
</evidence>
<dbReference type="Pfam" id="PF00931">
    <property type="entry name" value="NB-ARC"/>
    <property type="match status" value="1"/>
</dbReference>
<sequence>MDFGQNLTIGAIYGGTGGSGGGSGSGSGGVGGSGQGPQIHLHGPSHWNVPDTTQVLVSRPKPKQRKLCPLAVSTFTGRQESLQEIHQFFDGDSRTRLVFVLHGLGGSGKSQLAFKFVEEAQEKERFTEVFYIDATNKQTAETDLQLLGPETVETAEAALLWLASNWHTQWLIVFDNADDTTLDLARFFPECRFGSNILITTRNPALRIHGTATQVSNMRLDDATELLLRLAGQTAVGDNKKELATAIVKDLHCFALAVSQAGGYINAQGDLKGYLALYKVSHDRLLRRNDIQGQSQYNAAVYATWDLSSNKLNPAAKLLLQIFSQLHHEGITKEIFEKASLSGLQMDDSDFQVQVNQVLGQLGGSNQTWDALVFSDILGELQAYSLIEQNLHDQSFSVHPLVQQWSNDTTKQNMGFIQICALAIITMSYYSNTEDFKYITTLLHHMTRLSKFFRKPMDLRIKEGLAYIAAQQGRWSDSELLHSTVLESQQRLLGQEHPDTLSSMHSLALTYSEQGRWSDAEELRVKVLEARKRLLGEEHPATLLSMNNLASTYSNQGRWRDAVSLQVKVLEASKRLLGEDHPDTLLSMSNLASTYSQQGRWSDAESLQVKVLDASKRLLGEEHPDTLLSMNNLANIYSDQGRWSDAEELHVMVLEKTKTLLGKEHPHTLITMHNLASTYSDQGRWTDAERLEVKVLDASKRLLGEEHPDTLLSMNKLANIYSDQGRWSDAEELHVMVLEKRKTLLGKEHPHTLITMNNLAHVFEHQARYSEAEALRRAAQDIEQRRDAASKPTQMDKLVVSPARMAFPGAVSEDPLSLSLQENSINPRKRKRESISPFRFTSRRPVEHV</sequence>
<gene>
    <name evidence="3" type="ORF">R3P38DRAFT_1734893</name>
</gene>
<feature type="compositionally biased region" description="Gly residues" evidence="1">
    <location>
        <begin position="20"/>
        <end position="35"/>
    </location>
</feature>
<dbReference type="SMART" id="SM00028">
    <property type="entry name" value="TPR"/>
    <property type="match status" value="6"/>
</dbReference>
<accession>A0AAW0A9B9</accession>
<evidence type="ECO:0000259" key="2">
    <source>
        <dbReference type="Pfam" id="PF00931"/>
    </source>
</evidence>
<feature type="domain" description="NB-ARC" evidence="2">
    <location>
        <begin position="80"/>
        <end position="232"/>
    </location>
</feature>
<proteinExistence type="predicted"/>
<dbReference type="InterPro" id="IPR027417">
    <property type="entry name" value="P-loop_NTPase"/>
</dbReference>
<dbReference type="EMBL" id="JAWWNJ010000079">
    <property type="protein sequence ID" value="KAK7002482.1"/>
    <property type="molecule type" value="Genomic_DNA"/>
</dbReference>
<dbReference type="AlphaFoldDB" id="A0AAW0A9B9"/>
<keyword evidence="4" id="KW-1185">Reference proteome</keyword>
<dbReference type="Gene3D" id="1.25.40.10">
    <property type="entry name" value="Tetratricopeptide repeat domain"/>
    <property type="match status" value="2"/>
</dbReference>